<keyword evidence="2" id="KW-1185">Reference proteome</keyword>
<reference evidence="2" key="2">
    <citation type="submission" date="2019-01" db="EMBL/GenBank/DDBJ databases">
        <title>Genome sequence of Desulfonema ishimotonii strain Tokyo 01.</title>
        <authorList>
            <person name="Fukui M."/>
        </authorList>
    </citation>
    <scope>NUCLEOTIDE SEQUENCE [LARGE SCALE GENOMIC DNA]</scope>
    <source>
        <strain evidence="2">Tokyo 01</strain>
    </source>
</reference>
<dbReference type="InterPro" id="IPR021471">
    <property type="entry name" value="DUF3124"/>
</dbReference>
<comment type="caution">
    <text evidence="1">The sequence shown here is derived from an EMBL/GenBank/DDBJ whole genome shotgun (WGS) entry which is preliminary data.</text>
</comment>
<name>A0A401FYK3_9BACT</name>
<accession>A0A401FYK3</accession>
<dbReference type="RefSeq" id="WP_231714511.1">
    <property type="nucleotide sequence ID" value="NZ_BEXT01000001.1"/>
</dbReference>
<sequence>MNTIRQKMNIWAMIFVLICGIPASVCLAGPEIPLWQGQTVYVPVYSHIYSGDRERPFDLAATLSIRNTDPVRSLTIVSADYYDSEGRLLAHYLKEPKPLGPMASVRYVVKESDREGGSGANFLVRWTSDRPVNAPVIQGVMIGTKNQQGISFLSQGQVIREHTPDKRKR</sequence>
<dbReference type="Pfam" id="PF11322">
    <property type="entry name" value="DUF3124"/>
    <property type="match status" value="1"/>
</dbReference>
<organism evidence="1 2">
    <name type="scientific">Desulfonema ishimotonii</name>
    <dbReference type="NCBI Taxonomy" id="45657"/>
    <lineage>
        <taxon>Bacteria</taxon>
        <taxon>Pseudomonadati</taxon>
        <taxon>Thermodesulfobacteriota</taxon>
        <taxon>Desulfobacteria</taxon>
        <taxon>Desulfobacterales</taxon>
        <taxon>Desulfococcaceae</taxon>
        <taxon>Desulfonema</taxon>
    </lineage>
</organism>
<dbReference type="AlphaFoldDB" id="A0A401FYK3"/>
<evidence type="ECO:0000313" key="2">
    <source>
        <dbReference type="Proteomes" id="UP000288096"/>
    </source>
</evidence>
<protein>
    <submittedName>
        <fullName evidence="1">DUF3124 domain-containing protein</fullName>
    </submittedName>
</protein>
<reference evidence="2" key="1">
    <citation type="submission" date="2017-11" db="EMBL/GenBank/DDBJ databases">
        <authorList>
            <person name="Watanabe M."/>
            <person name="Kojima H."/>
        </authorList>
    </citation>
    <scope>NUCLEOTIDE SEQUENCE [LARGE SCALE GENOMIC DNA]</scope>
    <source>
        <strain evidence="2">Tokyo 01</strain>
    </source>
</reference>
<gene>
    <name evidence="1" type="ORF">DENIS_3012</name>
</gene>
<evidence type="ECO:0000313" key="1">
    <source>
        <dbReference type="EMBL" id="GBC62049.1"/>
    </source>
</evidence>
<proteinExistence type="predicted"/>
<dbReference type="EMBL" id="BEXT01000001">
    <property type="protein sequence ID" value="GBC62049.1"/>
    <property type="molecule type" value="Genomic_DNA"/>
</dbReference>
<dbReference type="Proteomes" id="UP000288096">
    <property type="component" value="Unassembled WGS sequence"/>
</dbReference>